<dbReference type="RefSeq" id="WP_215818441.1">
    <property type="nucleotide sequence ID" value="NZ_JAGSOY010000006.1"/>
</dbReference>
<evidence type="ECO:0000313" key="2">
    <source>
        <dbReference type="Proteomes" id="UP000690515"/>
    </source>
</evidence>
<comment type="caution">
    <text evidence="1">The sequence shown here is derived from an EMBL/GenBank/DDBJ whole genome shotgun (WGS) entry which is preliminary data.</text>
</comment>
<name>A0ABS5Z8A2_9GAMM</name>
<sequence length="94" mass="10449">MKHFLERIKVLVVAGLAICYVIATWQGHIHLNSDHEESGPCFLCQFHSSAGVPVQSIKHQPPLIHQTNTQSLAPQIIHPTLYAFAIRAPPMITC</sequence>
<gene>
    <name evidence="1" type="ORF">KCG35_04315</name>
</gene>
<reference evidence="1 2" key="1">
    <citation type="submission" date="2021-04" db="EMBL/GenBank/DDBJ databases">
        <authorList>
            <person name="Pira H."/>
            <person name="Risdian C."/>
            <person name="Wink J."/>
        </authorList>
    </citation>
    <scope>NUCLEOTIDE SEQUENCE [LARGE SCALE GENOMIC DNA]</scope>
    <source>
        <strain evidence="1 2">WH53</strain>
    </source>
</reference>
<organism evidence="1 2">
    <name type="scientific">Zooshikella harenae</name>
    <dbReference type="NCBI Taxonomy" id="2827238"/>
    <lineage>
        <taxon>Bacteria</taxon>
        <taxon>Pseudomonadati</taxon>
        <taxon>Pseudomonadota</taxon>
        <taxon>Gammaproteobacteria</taxon>
        <taxon>Oceanospirillales</taxon>
        <taxon>Zooshikellaceae</taxon>
        <taxon>Zooshikella</taxon>
    </lineage>
</organism>
<dbReference type="Proteomes" id="UP000690515">
    <property type="component" value="Unassembled WGS sequence"/>
</dbReference>
<dbReference type="EMBL" id="JAGSOY010000006">
    <property type="protein sequence ID" value="MBU2710274.1"/>
    <property type="molecule type" value="Genomic_DNA"/>
</dbReference>
<proteinExistence type="predicted"/>
<protein>
    <recommendedName>
        <fullName evidence="3">DUF2607 family protein</fullName>
    </recommendedName>
</protein>
<evidence type="ECO:0008006" key="3">
    <source>
        <dbReference type="Google" id="ProtNLM"/>
    </source>
</evidence>
<evidence type="ECO:0000313" key="1">
    <source>
        <dbReference type="EMBL" id="MBU2710274.1"/>
    </source>
</evidence>
<accession>A0ABS5Z8A2</accession>
<keyword evidence="2" id="KW-1185">Reference proteome</keyword>